<dbReference type="GO" id="GO:0004451">
    <property type="term" value="F:isocitrate lyase activity"/>
    <property type="evidence" value="ECO:0007669"/>
    <property type="project" value="InterPro"/>
</dbReference>
<dbReference type="PANTHER" id="PTHR21631">
    <property type="entry name" value="ISOCITRATE LYASE/MALATE SYNTHASE"/>
    <property type="match status" value="1"/>
</dbReference>
<reference evidence="6 7" key="1">
    <citation type="submission" date="2016-03" db="EMBL/GenBank/DDBJ databases">
        <authorList>
            <person name="Ploux O."/>
        </authorList>
    </citation>
    <scope>NUCLEOTIDE SEQUENCE [LARGE SCALE GENOMIC DNA]</scope>
    <source>
        <strain evidence="6 7">UAMH 11012</strain>
    </source>
</reference>
<comment type="subunit">
    <text evidence="3">Homotetramer.</text>
</comment>
<comment type="catalytic activity">
    <reaction evidence="1">
        <text>(2S,3R)-3-hydroxybutane-1,2,3-tricarboxylate = pyruvate + succinate</text>
        <dbReference type="Rhea" id="RHEA:16809"/>
        <dbReference type="ChEBI" id="CHEBI:15361"/>
        <dbReference type="ChEBI" id="CHEBI:30031"/>
        <dbReference type="ChEBI" id="CHEBI:57429"/>
        <dbReference type="EC" id="4.1.3.30"/>
    </reaction>
</comment>
<dbReference type="Proteomes" id="UP000184330">
    <property type="component" value="Unassembled WGS sequence"/>
</dbReference>
<dbReference type="NCBIfam" id="TIGR01346">
    <property type="entry name" value="isocit_lyase"/>
    <property type="match status" value="1"/>
</dbReference>
<dbReference type="GO" id="GO:0046421">
    <property type="term" value="F:methylisocitrate lyase activity"/>
    <property type="evidence" value="ECO:0007669"/>
    <property type="project" value="UniProtKB-EC"/>
</dbReference>
<dbReference type="AlphaFoldDB" id="A0A1L7X745"/>
<dbReference type="PANTHER" id="PTHR21631:SF3">
    <property type="entry name" value="BIFUNCTIONAL GLYOXYLATE CYCLE PROTEIN"/>
    <property type="match status" value="1"/>
</dbReference>
<name>A0A1L7X745_9HELO</name>
<sequence>MAPIKIDIDAEQTEFEKEVASTEDWWKTPRQADIKSTENCRIAEYRKEEYASSRQALKLWNQMQEHLGNGTYELTFGATDPIVIAEMAKYQQVRTHECGSHWGPLDQIDKVQTVYVSGYHCGFTQVLEPGMDQADYPWDTIPKVVEKIHRSQMWNDRRQHQIRMSKSKEERAKMLAYDYLAPIIADADMGFGGLTSTVKMAKLFVESGVAMIHVDDLASGMKRFTTGQGRTIVPTSEYIGRLTAVRMQFDIMGAETMLLMRTDLIKAQFMTSVIDPRDHEYIIGATTAVEPLTAVLAKAMEVGELSLKDLVRVGDDWEKTAGLMTFDEAVKAQATEEQYKAYEASIVFPTALSKRREAAKKALGKDIFFDWELPRSREGQYRYKWTMKGITERCLAVAPLGDLTWPRMDFPDLAITGEIHAALRAKYPRRLFCFGYTNTYDWAGAGFSEADVKDFPSKMAKQGAIFQIQPTWCVQGIRHYADESAKMFREEGMAGYVRDIQKPALAVGRSGLEDLGAYLTDAFFETIGARDGIS</sequence>
<dbReference type="Pfam" id="PF00463">
    <property type="entry name" value="ICL"/>
    <property type="match status" value="1"/>
</dbReference>
<comment type="similarity">
    <text evidence="2 5">Belongs to the isocitrate lyase/PEP mutase superfamily. Isocitrate lyase family.</text>
</comment>
<dbReference type="InterPro" id="IPR040442">
    <property type="entry name" value="Pyrv_kinase-like_dom_sf"/>
</dbReference>
<dbReference type="SUPFAM" id="SSF51621">
    <property type="entry name" value="Phosphoenolpyruvate/pyruvate domain"/>
    <property type="match status" value="1"/>
</dbReference>
<keyword evidence="7" id="KW-1185">Reference proteome</keyword>
<dbReference type="InterPro" id="IPR006254">
    <property type="entry name" value="Isocitrate_lyase"/>
</dbReference>
<dbReference type="Gene3D" id="3.20.20.60">
    <property type="entry name" value="Phosphoenolpyruvate-binding domains"/>
    <property type="match status" value="1"/>
</dbReference>
<evidence type="ECO:0000256" key="4">
    <source>
        <dbReference type="ARBA" id="ARBA00023239"/>
    </source>
</evidence>
<dbReference type="Gene3D" id="1.10.10.850">
    <property type="match status" value="1"/>
</dbReference>
<evidence type="ECO:0000256" key="2">
    <source>
        <dbReference type="ARBA" id="ARBA00005704"/>
    </source>
</evidence>
<evidence type="ECO:0000256" key="1">
    <source>
        <dbReference type="ARBA" id="ARBA00001050"/>
    </source>
</evidence>
<dbReference type="InterPro" id="IPR015813">
    <property type="entry name" value="Pyrv/PenolPyrv_kinase-like_dom"/>
</dbReference>
<keyword evidence="4 5" id="KW-0456">Lyase</keyword>
<gene>
    <name evidence="6" type="ORF">PAC_10742</name>
</gene>
<evidence type="ECO:0000256" key="3">
    <source>
        <dbReference type="ARBA" id="ARBA00011881"/>
    </source>
</evidence>
<dbReference type="EMBL" id="FJOG01000017">
    <property type="protein sequence ID" value="CZR60846.1"/>
    <property type="molecule type" value="Genomic_DNA"/>
</dbReference>
<protein>
    <recommendedName>
        <fullName evidence="5">Isocitrate lyase</fullName>
    </recommendedName>
</protein>
<evidence type="ECO:0000313" key="7">
    <source>
        <dbReference type="Proteomes" id="UP000184330"/>
    </source>
</evidence>
<evidence type="ECO:0000256" key="5">
    <source>
        <dbReference type="PIRNR" id="PIRNR001362"/>
    </source>
</evidence>
<dbReference type="GO" id="GO:0019752">
    <property type="term" value="P:carboxylic acid metabolic process"/>
    <property type="evidence" value="ECO:0007669"/>
    <property type="project" value="InterPro"/>
</dbReference>
<accession>A0A1L7X745</accession>
<evidence type="ECO:0000313" key="6">
    <source>
        <dbReference type="EMBL" id="CZR60846.1"/>
    </source>
</evidence>
<dbReference type="STRING" id="576137.A0A1L7X745"/>
<proteinExistence type="inferred from homology"/>
<organism evidence="6 7">
    <name type="scientific">Phialocephala subalpina</name>
    <dbReference type="NCBI Taxonomy" id="576137"/>
    <lineage>
        <taxon>Eukaryota</taxon>
        <taxon>Fungi</taxon>
        <taxon>Dikarya</taxon>
        <taxon>Ascomycota</taxon>
        <taxon>Pezizomycotina</taxon>
        <taxon>Leotiomycetes</taxon>
        <taxon>Helotiales</taxon>
        <taxon>Mollisiaceae</taxon>
        <taxon>Phialocephala</taxon>
        <taxon>Phialocephala fortinii species complex</taxon>
    </lineage>
</organism>
<dbReference type="OrthoDB" id="4078635at2759"/>